<gene>
    <name evidence="2" type="ORF">RchiOBHm_Chr5g0048051</name>
</gene>
<name>A0A2P6QEI5_ROSCH</name>
<reference evidence="2 3" key="1">
    <citation type="journal article" date="2018" name="Nat. Genet.">
        <title>The Rosa genome provides new insights in the design of modern roses.</title>
        <authorList>
            <person name="Bendahmane M."/>
        </authorList>
    </citation>
    <scope>NUCLEOTIDE SEQUENCE [LARGE SCALE GENOMIC DNA]</scope>
    <source>
        <strain evidence="3">cv. Old Blush</strain>
    </source>
</reference>
<evidence type="ECO:0000256" key="1">
    <source>
        <dbReference type="SAM" id="Phobius"/>
    </source>
</evidence>
<evidence type="ECO:0000313" key="3">
    <source>
        <dbReference type="Proteomes" id="UP000238479"/>
    </source>
</evidence>
<keyword evidence="1" id="KW-0812">Transmembrane</keyword>
<keyword evidence="3" id="KW-1185">Reference proteome</keyword>
<evidence type="ECO:0000313" key="2">
    <source>
        <dbReference type="EMBL" id="PRQ32588.1"/>
    </source>
</evidence>
<dbReference type="Proteomes" id="UP000238479">
    <property type="component" value="Chromosome 5"/>
</dbReference>
<proteinExistence type="predicted"/>
<protein>
    <submittedName>
        <fullName evidence="2">Uncharacterized protein</fullName>
    </submittedName>
</protein>
<sequence length="82" mass="9786">MVVELYSLSVGEREYILALIQNIFLGTSRASHCFQVRFRVEVSLFCLVQLRKENNQVYILFVFCCCSFFIFLYLFSFLLRFC</sequence>
<feature type="transmembrane region" description="Helical" evidence="1">
    <location>
        <begin position="57"/>
        <end position="79"/>
    </location>
</feature>
<dbReference type="Gramene" id="PRQ32588">
    <property type="protein sequence ID" value="PRQ32588"/>
    <property type="gene ID" value="RchiOBHm_Chr5g0048051"/>
</dbReference>
<keyword evidence="1" id="KW-0472">Membrane</keyword>
<organism evidence="2 3">
    <name type="scientific">Rosa chinensis</name>
    <name type="common">China rose</name>
    <dbReference type="NCBI Taxonomy" id="74649"/>
    <lineage>
        <taxon>Eukaryota</taxon>
        <taxon>Viridiplantae</taxon>
        <taxon>Streptophyta</taxon>
        <taxon>Embryophyta</taxon>
        <taxon>Tracheophyta</taxon>
        <taxon>Spermatophyta</taxon>
        <taxon>Magnoliopsida</taxon>
        <taxon>eudicotyledons</taxon>
        <taxon>Gunneridae</taxon>
        <taxon>Pentapetalae</taxon>
        <taxon>rosids</taxon>
        <taxon>fabids</taxon>
        <taxon>Rosales</taxon>
        <taxon>Rosaceae</taxon>
        <taxon>Rosoideae</taxon>
        <taxon>Rosoideae incertae sedis</taxon>
        <taxon>Rosa</taxon>
    </lineage>
</organism>
<keyword evidence="1" id="KW-1133">Transmembrane helix</keyword>
<accession>A0A2P6QEI5</accession>
<dbReference type="EMBL" id="PDCK01000043">
    <property type="protein sequence ID" value="PRQ32588.1"/>
    <property type="molecule type" value="Genomic_DNA"/>
</dbReference>
<comment type="caution">
    <text evidence="2">The sequence shown here is derived from an EMBL/GenBank/DDBJ whole genome shotgun (WGS) entry which is preliminary data.</text>
</comment>
<dbReference type="AlphaFoldDB" id="A0A2P6QEI5"/>